<dbReference type="AlphaFoldDB" id="A0CE45"/>
<proteinExistence type="predicted"/>
<dbReference type="GeneID" id="5022259"/>
<reference evidence="1 2" key="1">
    <citation type="journal article" date="2006" name="Nature">
        <title>Global trends of whole-genome duplications revealed by the ciliate Paramecium tetraurelia.</title>
        <authorList>
            <consortium name="Genoscope"/>
            <person name="Aury J.-M."/>
            <person name="Jaillon O."/>
            <person name="Duret L."/>
            <person name="Noel B."/>
            <person name="Jubin C."/>
            <person name="Porcel B.M."/>
            <person name="Segurens B."/>
            <person name="Daubin V."/>
            <person name="Anthouard V."/>
            <person name="Aiach N."/>
            <person name="Arnaiz O."/>
            <person name="Billaut A."/>
            <person name="Beisson J."/>
            <person name="Blanc I."/>
            <person name="Bouhouche K."/>
            <person name="Camara F."/>
            <person name="Duharcourt S."/>
            <person name="Guigo R."/>
            <person name="Gogendeau D."/>
            <person name="Katinka M."/>
            <person name="Keller A.-M."/>
            <person name="Kissmehl R."/>
            <person name="Klotz C."/>
            <person name="Koll F."/>
            <person name="Le Moue A."/>
            <person name="Lepere C."/>
            <person name="Malinsky S."/>
            <person name="Nowacki M."/>
            <person name="Nowak J.K."/>
            <person name="Plattner H."/>
            <person name="Poulain J."/>
            <person name="Ruiz F."/>
            <person name="Serrano V."/>
            <person name="Zagulski M."/>
            <person name="Dessen P."/>
            <person name="Betermier M."/>
            <person name="Weissenbach J."/>
            <person name="Scarpelli C."/>
            <person name="Schachter V."/>
            <person name="Sperling L."/>
            <person name="Meyer E."/>
            <person name="Cohen J."/>
            <person name="Wincker P."/>
        </authorList>
    </citation>
    <scope>NUCLEOTIDE SEQUENCE [LARGE SCALE GENOMIC DNA]</scope>
    <source>
        <strain evidence="1 2">Stock d4-2</strain>
    </source>
</reference>
<dbReference type="HOGENOM" id="CLU_848531_0_0_1"/>
<dbReference type="InParanoid" id="A0CE45"/>
<name>A0CE45_PARTE</name>
<dbReference type="PANTHER" id="PTHR39767:SF2">
    <property type="entry name" value="CHROMOSOME UNDETERMINED SCAFFOLD_1, WHOLE GENOME SHOTGUN SEQUENCE"/>
    <property type="match status" value="1"/>
</dbReference>
<gene>
    <name evidence="1" type="ORF">GSPATT00037498001</name>
</gene>
<sequence>MKIFVPNLRYQNLLKIAPHYKIMIKFTFWKIDLCDNDEFYIKIDDKEVQKIAFQKTDGIELCGVKQNNPGHGEKIVAIKIIQKHQEPSLKMTFSSSLTMETNQQSWGVRDFFLFAAQCTKFCDECVGNAENECTKYHSNHTLQNEKYLNKNQWYFASKEFFDMESFQKIEQWNFQELDHSSPNPPITKCSDIDLIGGYESFGKKTKASKKFILPKHDYVRVRATIYKIDNWEGEEFTMSIDNSEVWIQFLGWNDPALSDIFGNKSIIKFDKIVTHSNAELQLDLVSTLKKKPMKYLGDFETFSFYILHQMIVFNYSVNTILRNFRKYL</sequence>
<dbReference type="OrthoDB" id="282545at2759"/>
<evidence type="ECO:0000313" key="1">
    <source>
        <dbReference type="EMBL" id="CAK69062.1"/>
    </source>
</evidence>
<accession>A0CE45</accession>
<keyword evidence="2" id="KW-1185">Reference proteome</keyword>
<dbReference type="EMBL" id="CT868064">
    <property type="protein sequence ID" value="CAK69062.1"/>
    <property type="molecule type" value="Genomic_DNA"/>
</dbReference>
<dbReference type="Proteomes" id="UP000000600">
    <property type="component" value="Unassembled WGS sequence"/>
</dbReference>
<organism evidence="1 2">
    <name type="scientific">Paramecium tetraurelia</name>
    <dbReference type="NCBI Taxonomy" id="5888"/>
    <lineage>
        <taxon>Eukaryota</taxon>
        <taxon>Sar</taxon>
        <taxon>Alveolata</taxon>
        <taxon>Ciliophora</taxon>
        <taxon>Intramacronucleata</taxon>
        <taxon>Oligohymenophorea</taxon>
        <taxon>Peniculida</taxon>
        <taxon>Parameciidae</taxon>
        <taxon>Paramecium</taxon>
    </lineage>
</organism>
<protein>
    <submittedName>
        <fullName evidence="1">Uncharacterized protein</fullName>
    </submittedName>
</protein>
<dbReference type="RefSeq" id="XP_001436459.1">
    <property type="nucleotide sequence ID" value="XM_001436422.1"/>
</dbReference>
<dbReference type="OMA" id="NSEVWIQ"/>
<dbReference type="KEGG" id="ptm:GSPATT00037498001"/>
<dbReference type="PANTHER" id="PTHR39767">
    <property type="entry name" value="CALCIUM/CALMODULIN-BINDING MEMBRANE PROTEIN PCM4-RELATED"/>
    <property type="match status" value="1"/>
</dbReference>
<evidence type="ECO:0000313" key="2">
    <source>
        <dbReference type="Proteomes" id="UP000000600"/>
    </source>
</evidence>